<dbReference type="PANTHER" id="PTHR43734:SF4">
    <property type="entry name" value="AMINE OXIDASE DOMAIN-CONTAINING PROTEIN"/>
    <property type="match status" value="1"/>
</dbReference>
<dbReference type="EMBL" id="UYWY01023043">
    <property type="protein sequence ID" value="VDM47027.1"/>
    <property type="molecule type" value="Genomic_DNA"/>
</dbReference>
<evidence type="ECO:0000313" key="1">
    <source>
        <dbReference type="EMBL" id="VDM47027.1"/>
    </source>
</evidence>
<evidence type="ECO:0000313" key="2">
    <source>
        <dbReference type="Proteomes" id="UP000050794"/>
    </source>
</evidence>
<dbReference type="Proteomes" id="UP000050794">
    <property type="component" value="Unassembled WGS sequence"/>
</dbReference>
<dbReference type="AlphaFoldDB" id="A0A183V4N6"/>
<dbReference type="Pfam" id="PF13450">
    <property type="entry name" value="NAD_binding_8"/>
    <property type="match status" value="1"/>
</dbReference>
<name>A0A183V4N6_TOXCA</name>
<keyword evidence="2" id="KW-1185">Reference proteome</keyword>
<dbReference type="PANTHER" id="PTHR43734">
    <property type="entry name" value="PHYTOENE DESATURASE"/>
    <property type="match status" value="1"/>
</dbReference>
<reference evidence="1 2" key="2">
    <citation type="submission" date="2018-11" db="EMBL/GenBank/DDBJ databases">
        <authorList>
            <consortium name="Pathogen Informatics"/>
        </authorList>
    </citation>
    <scope>NUCLEOTIDE SEQUENCE [LARGE SCALE GENOMIC DNA]</scope>
</reference>
<protein>
    <submittedName>
        <fullName evidence="3">Amino_oxidase domain-containing protein</fullName>
    </submittedName>
</protein>
<proteinExistence type="predicted"/>
<gene>
    <name evidence="1" type="ORF">TCNE_LOCUS15706</name>
</gene>
<accession>A0A183V4N6</accession>
<sequence length="282" mass="32181">MDVQELIETQQNMKIVVIGAAPTGLGVAYRLHELQQSNEAAKKVDIILLERESFAGGLSRTEKDEKGFLWDMGVHITFSHNYPYYFKALKWAHDDWNSITRNCKVDISHMFNEEGVHLVPYPAQFAVHLFPEEAKKSAVAELKERYENVWTVETEELNPIWVGTRVAKVSPAKLDQLCAMSQHELAQADFGWGPNATFIFPKHGGTGTIWKAMAAKLPQNWFRFNCEVRSRSFCVQTILPFVTAKLSCIWFSLAILNTHSSVDFKKNAASIEKKNNHMWSYL</sequence>
<evidence type="ECO:0000313" key="3">
    <source>
        <dbReference type="WBParaSite" id="TCNE_0001570701-mRNA-1"/>
    </source>
</evidence>
<dbReference type="Gene3D" id="3.50.50.60">
    <property type="entry name" value="FAD/NAD(P)-binding domain"/>
    <property type="match status" value="2"/>
</dbReference>
<dbReference type="InterPro" id="IPR036188">
    <property type="entry name" value="FAD/NAD-bd_sf"/>
</dbReference>
<reference evidence="3" key="1">
    <citation type="submission" date="2016-06" db="UniProtKB">
        <authorList>
            <consortium name="WormBaseParasite"/>
        </authorList>
    </citation>
    <scope>IDENTIFICATION</scope>
</reference>
<dbReference type="SUPFAM" id="SSF51971">
    <property type="entry name" value="Nucleotide-binding domain"/>
    <property type="match status" value="1"/>
</dbReference>
<organism evidence="2 3">
    <name type="scientific">Toxocara canis</name>
    <name type="common">Canine roundworm</name>
    <dbReference type="NCBI Taxonomy" id="6265"/>
    <lineage>
        <taxon>Eukaryota</taxon>
        <taxon>Metazoa</taxon>
        <taxon>Ecdysozoa</taxon>
        <taxon>Nematoda</taxon>
        <taxon>Chromadorea</taxon>
        <taxon>Rhabditida</taxon>
        <taxon>Spirurina</taxon>
        <taxon>Ascaridomorpha</taxon>
        <taxon>Ascaridoidea</taxon>
        <taxon>Toxocaridae</taxon>
        <taxon>Toxocara</taxon>
    </lineage>
</organism>
<dbReference type="WBParaSite" id="TCNE_0001570701-mRNA-1">
    <property type="protein sequence ID" value="TCNE_0001570701-mRNA-1"/>
    <property type="gene ID" value="TCNE_0001570701"/>
</dbReference>